<proteinExistence type="predicted"/>
<organism evidence="1 2">
    <name type="scientific">Aedes aegypti</name>
    <name type="common">Yellowfever mosquito</name>
    <name type="synonym">Culex aegypti</name>
    <dbReference type="NCBI Taxonomy" id="7159"/>
    <lineage>
        <taxon>Eukaryota</taxon>
        <taxon>Metazoa</taxon>
        <taxon>Ecdysozoa</taxon>
        <taxon>Arthropoda</taxon>
        <taxon>Hexapoda</taxon>
        <taxon>Insecta</taxon>
        <taxon>Pterygota</taxon>
        <taxon>Neoptera</taxon>
        <taxon>Endopterygota</taxon>
        <taxon>Diptera</taxon>
        <taxon>Nematocera</taxon>
        <taxon>Culicoidea</taxon>
        <taxon>Culicidae</taxon>
        <taxon>Culicinae</taxon>
        <taxon>Aedini</taxon>
        <taxon>Aedes</taxon>
        <taxon>Stegomyia</taxon>
    </lineage>
</organism>
<reference evidence="1" key="2">
    <citation type="journal article" date="2007" name="Science">
        <title>Genome sequence of Aedes aegypti, a major arbovirus vector.</title>
        <authorList>
            <person name="Nene V."/>
            <person name="Wortman J.R."/>
            <person name="Lawson D."/>
            <person name="Haas B."/>
            <person name="Kodira C."/>
            <person name="Tu Z.J."/>
            <person name="Loftus B."/>
            <person name="Xi Z."/>
            <person name="Megy K."/>
            <person name="Grabherr M."/>
            <person name="Ren Q."/>
            <person name="Zdobnov E.M."/>
            <person name="Lobo N.F."/>
            <person name="Campbell K.S."/>
            <person name="Brown S.E."/>
            <person name="Bonaldo M.F."/>
            <person name="Zhu J."/>
            <person name="Sinkins S.P."/>
            <person name="Hogenkamp D.G."/>
            <person name="Amedeo P."/>
            <person name="Arensburger P."/>
            <person name="Atkinson P.W."/>
            <person name="Bidwell S."/>
            <person name="Biedler J."/>
            <person name="Birney E."/>
            <person name="Bruggner R.V."/>
            <person name="Costas J."/>
            <person name="Coy M.R."/>
            <person name="Crabtree J."/>
            <person name="Crawford M."/>
            <person name="Debruyn B."/>
            <person name="Decaprio D."/>
            <person name="Eiglmeier K."/>
            <person name="Eisenstadt E."/>
            <person name="El-Dorry H."/>
            <person name="Gelbart W.M."/>
            <person name="Gomes S.L."/>
            <person name="Hammond M."/>
            <person name="Hannick L.I."/>
            <person name="Hogan J.R."/>
            <person name="Holmes M.H."/>
            <person name="Jaffe D."/>
            <person name="Johnston J.S."/>
            <person name="Kennedy R.C."/>
            <person name="Koo H."/>
            <person name="Kravitz S."/>
            <person name="Kriventseva E.V."/>
            <person name="Kulp D."/>
            <person name="Labutti K."/>
            <person name="Lee E."/>
            <person name="Li S."/>
            <person name="Lovin D.D."/>
            <person name="Mao C."/>
            <person name="Mauceli E."/>
            <person name="Menck C.F."/>
            <person name="Miller J.R."/>
            <person name="Montgomery P."/>
            <person name="Mori A."/>
            <person name="Nascimento A.L."/>
            <person name="Naveira H.F."/>
            <person name="Nusbaum C."/>
            <person name="O'leary S."/>
            <person name="Orvis J."/>
            <person name="Pertea M."/>
            <person name="Quesneville H."/>
            <person name="Reidenbach K.R."/>
            <person name="Rogers Y.H."/>
            <person name="Roth C.W."/>
            <person name="Schneider J.R."/>
            <person name="Schatz M."/>
            <person name="Shumway M."/>
            <person name="Stanke M."/>
            <person name="Stinson E.O."/>
            <person name="Tubio J.M."/>
            <person name="Vanzee J.P."/>
            <person name="Verjovski-Almeida S."/>
            <person name="Werner D."/>
            <person name="White O."/>
            <person name="Wyder S."/>
            <person name="Zeng Q."/>
            <person name="Zhao Q."/>
            <person name="Zhao Y."/>
            <person name="Hill C.A."/>
            <person name="Raikhel A.S."/>
            <person name="Soares M.B."/>
            <person name="Knudson D.L."/>
            <person name="Lee N.H."/>
            <person name="Galagan J."/>
            <person name="Salzberg S.L."/>
            <person name="Paulsen I.T."/>
            <person name="Dimopoulos G."/>
            <person name="Collins F.H."/>
            <person name="Birren B."/>
            <person name="Fraser-Liggett C.M."/>
            <person name="Severson D.W."/>
        </authorList>
    </citation>
    <scope>NUCLEOTIDE SEQUENCE [LARGE SCALE GENOMIC DNA]</scope>
    <source>
        <strain evidence="1">Liverpool</strain>
    </source>
</reference>
<dbReference type="EMBL" id="CH477190">
    <property type="protein sequence ID" value="EAT48707.1"/>
    <property type="molecule type" value="Genomic_DNA"/>
</dbReference>
<dbReference type="HOGENOM" id="CLU_1983376_0_0_1"/>
<evidence type="ECO:0000313" key="2">
    <source>
        <dbReference type="Proteomes" id="UP000682892"/>
    </source>
</evidence>
<dbReference type="AlphaFoldDB" id="Q17PP3"/>
<dbReference type="PaxDb" id="7159-AAEL000275-PA"/>
<accession>Q17PP3</accession>
<gene>
    <name evidence="1" type="ORF">AaeL_AAEL000275</name>
</gene>
<sequence length="126" mass="13705">MLSALGIFTSFPILSNVTSPSRNSQNEIVSACPIRSNIISSKNRGKTTPHHGTGLFVLKCTEKFVKVAPQAVQQPLVSTVRFHFPPVVIVANPPPPDIERSSCRSRLQFSPQGYGIFSGTLGHGRY</sequence>
<dbReference type="Proteomes" id="UP000682892">
    <property type="component" value="Unassembled WGS sequence"/>
</dbReference>
<reference evidence="1" key="3">
    <citation type="submission" date="2012-09" db="EMBL/GenBank/DDBJ databases">
        <authorList>
            <consortium name="VectorBase"/>
        </authorList>
    </citation>
    <scope>NUCLEOTIDE SEQUENCE</scope>
    <source>
        <strain evidence="1">Liverpool</strain>
    </source>
</reference>
<protein>
    <submittedName>
        <fullName evidence="1">AAEL000275-PA</fullName>
    </submittedName>
</protein>
<reference evidence="1" key="1">
    <citation type="submission" date="2005-10" db="EMBL/GenBank/DDBJ databases">
        <authorList>
            <person name="Loftus B.J."/>
            <person name="Nene V.M."/>
            <person name="Hannick L.I."/>
            <person name="Bidwell S."/>
            <person name="Haas B."/>
            <person name="Amedeo P."/>
            <person name="Orvis J."/>
            <person name="Wortman J.R."/>
            <person name="White O.R."/>
            <person name="Salzberg S."/>
            <person name="Shumway M."/>
            <person name="Koo H."/>
            <person name="Zhao Y."/>
            <person name="Holmes M."/>
            <person name="Miller J."/>
            <person name="Schatz M."/>
            <person name="Pop M."/>
            <person name="Pai G."/>
            <person name="Utterback T."/>
            <person name="Rogers Y.-H."/>
            <person name="Kravitz S."/>
            <person name="Fraser C.M."/>
        </authorList>
    </citation>
    <scope>NUCLEOTIDE SEQUENCE</scope>
    <source>
        <strain evidence="1">Liverpool</strain>
    </source>
</reference>
<evidence type="ECO:0000313" key="1">
    <source>
        <dbReference type="EMBL" id="EAT48707.1"/>
    </source>
</evidence>
<name>Q17PP3_AEDAE</name>